<protein>
    <submittedName>
        <fullName evidence="1">Uncharacterized protein</fullName>
    </submittedName>
</protein>
<organism evidence="1 2">
    <name type="scientific">Protopolystoma xenopodis</name>
    <dbReference type="NCBI Taxonomy" id="117903"/>
    <lineage>
        <taxon>Eukaryota</taxon>
        <taxon>Metazoa</taxon>
        <taxon>Spiralia</taxon>
        <taxon>Lophotrochozoa</taxon>
        <taxon>Platyhelminthes</taxon>
        <taxon>Monogenea</taxon>
        <taxon>Polyopisthocotylea</taxon>
        <taxon>Polystomatidea</taxon>
        <taxon>Polystomatidae</taxon>
        <taxon>Protopolystoma</taxon>
    </lineage>
</organism>
<accession>A0A3S5BAB9</accession>
<comment type="caution">
    <text evidence="1">The sequence shown here is derived from an EMBL/GenBank/DDBJ whole genome shotgun (WGS) entry which is preliminary data.</text>
</comment>
<evidence type="ECO:0000313" key="2">
    <source>
        <dbReference type="Proteomes" id="UP000784294"/>
    </source>
</evidence>
<dbReference type="AlphaFoldDB" id="A0A3S5BAB9"/>
<dbReference type="EMBL" id="CAAALY010032885">
    <property type="protein sequence ID" value="VEL17500.1"/>
    <property type="molecule type" value="Genomic_DNA"/>
</dbReference>
<evidence type="ECO:0000313" key="1">
    <source>
        <dbReference type="EMBL" id="VEL17500.1"/>
    </source>
</evidence>
<dbReference type="Proteomes" id="UP000784294">
    <property type="component" value="Unassembled WGS sequence"/>
</dbReference>
<gene>
    <name evidence="1" type="ORF">PXEA_LOCUS10940</name>
</gene>
<sequence length="84" mass="9048">MPSRSPHSTLPHPVRSVSILSQPLEMSVSPPFRLSPRPTGRLPGPLPCHCRLSSLADKLHRLPTSIAFTPPSPSLTLCLPLPSP</sequence>
<name>A0A3S5BAB9_9PLAT</name>
<reference evidence="1" key="1">
    <citation type="submission" date="2018-11" db="EMBL/GenBank/DDBJ databases">
        <authorList>
            <consortium name="Pathogen Informatics"/>
        </authorList>
    </citation>
    <scope>NUCLEOTIDE SEQUENCE</scope>
</reference>
<keyword evidence="2" id="KW-1185">Reference proteome</keyword>
<proteinExistence type="predicted"/>